<dbReference type="InterPro" id="IPR022041">
    <property type="entry name" value="Methyltransf_FA"/>
</dbReference>
<feature type="domain" description="Farnesoic acid O-methyl transferase" evidence="2">
    <location>
        <begin position="49"/>
        <end position="176"/>
    </location>
</feature>
<name>A0ABM3FQJ5_NEOLC</name>
<dbReference type="Pfam" id="PF12248">
    <property type="entry name" value="Methyltransf_FA"/>
    <property type="match status" value="2"/>
</dbReference>
<sequence length="499" mass="54023">MTSVEEESLQLKKLFVKGLILLLIFSTTDLGYLLKTLFKYDMALTTEDKLQYNFFPVASGQLQFRVKAGHDAHIALTMGPSEGDPMYEVFLGGWNNARSVIRKNRSKPEVAEADTPGILTDSDFRGFWIRWYNGNLDVGRENEPNPFLSYTDPQPFGIGYFGVCTGWGATGEWIIEGRVTLKTADQLKYNFHAVRSGRVEIEVSAPSNAHIALTQGKSETSPMYEVLLAGWNNTASVIRYDRKQPDKVRAETPNLLSANERKKFSISWVDGHIVVRVGNENGLVLMEWRDPNPIGISYVGVRTAWGATGKWSVLVPRPAAGPIGTQPPRPAHPAPGFGLPQKYAPPSAPAAYMQPPMQGGASCWVDAAGGVVPPGALAGGQDGEPLFVARARHEGALIPGKLKPSHCVCYIAWGGAEHGKPEYQVLCGSSGTWVPTSGGNVPPNALPAGESEDGEPLFVGRVNHEGTLSIGKVQASHGVLYIPFGGAEVAFPDYEILLQ</sequence>
<reference evidence="4" key="1">
    <citation type="submission" date="2025-08" db="UniProtKB">
        <authorList>
            <consortium name="RefSeq"/>
        </authorList>
    </citation>
    <scope>IDENTIFICATION</scope>
    <source>
        <tissue evidence="4">Thorax and Abdomen</tissue>
    </source>
</reference>
<keyword evidence="1" id="KW-1133">Transmembrane helix</keyword>
<feature type="domain" description="Farnesoic acid O-methyl transferase" evidence="2">
    <location>
        <begin position="190"/>
        <end position="312"/>
    </location>
</feature>
<evidence type="ECO:0000313" key="4">
    <source>
        <dbReference type="RefSeq" id="XP_046590288.1"/>
    </source>
</evidence>
<organism evidence="3 4">
    <name type="scientific">Neodiprion lecontei</name>
    <name type="common">Redheaded pine sawfly</name>
    <dbReference type="NCBI Taxonomy" id="441921"/>
    <lineage>
        <taxon>Eukaryota</taxon>
        <taxon>Metazoa</taxon>
        <taxon>Ecdysozoa</taxon>
        <taxon>Arthropoda</taxon>
        <taxon>Hexapoda</taxon>
        <taxon>Insecta</taxon>
        <taxon>Pterygota</taxon>
        <taxon>Neoptera</taxon>
        <taxon>Endopterygota</taxon>
        <taxon>Hymenoptera</taxon>
        <taxon>Tenthredinoidea</taxon>
        <taxon>Diprionidae</taxon>
        <taxon>Diprioninae</taxon>
        <taxon>Neodiprion</taxon>
    </lineage>
</organism>
<protein>
    <submittedName>
        <fullName evidence="4">Uncharacterized protein LOC107220129 isoform X1</fullName>
    </submittedName>
</protein>
<dbReference type="SMART" id="SM00696">
    <property type="entry name" value="DM9"/>
    <property type="match status" value="2"/>
</dbReference>
<evidence type="ECO:0000256" key="1">
    <source>
        <dbReference type="SAM" id="Phobius"/>
    </source>
</evidence>
<keyword evidence="1" id="KW-0812">Transmembrane</keyword>
<keyword evidence="3" id="KW-1185">Reference proteome</keyword>
<dbReference type="PANTHER" id="PTHR36695">
    <property type="entry name" value="AGAP008648-PA"/>
    <property type="match status" value="1"/>
</dbReference>
<dbReference type="Pfam" id="PF11901">
    <property type="entry name" value="DM9"/>
    <property type="match status" value="1"/>
</dbReference>
<dbReference type="GeneID" id="107220129"/>
<dbReference type="Proteomes" id="UP000829291">
    <property type="component" value="Chromosome 1"/>
</dbReference>
<dbReference type="InterPro" id="IPR006616">
    <property type="entry name" value="DM9_repeat"/>
</dbReference>
<feature type="transmembrane region" description="Helical" evidence="1">
    <location>
        <begin position="14"/>
        <end position="34"/>
    </location>
</feature>
<evidence type="ECO:0000259" key="2">
    <source>
        <dbReference type="Pfam" id="PF12248"/>
    </source>
</evidence>
<dbReference type="RefSeq" id="XP_046590288.1">
    <property type="nucleotide sequence ID" value="XM_046734332.1"/>
</dbReference>
<gene>
    <name evidence="4" type="primary">LOC107220129</name>
</gene>
<accession>A0ABM3FQJ5</accession>
<dbReference type="PANTHER" id="PTHR36695:SF12">
    <property type="entry name" value="AGAP008648-PA"/>
    <property type="match status" value="1"/>
</dbReference>
<evidence type="ECO:0000313" key="3">
    <source>
        <dbReference type="Proteomes" id="UP000829291"/>
    </source>
</evidence>
<keyword evidence="1" id="KW-0472">Membrane</keyword>
<proteinExistence type="predicted"/>